<proteinExistence type="predicted"/>
<dbReference type="OrthoDB" id="9795565at2"/>
<dbReference type="Gene3D" id="3.40.50.300">
    <property type="entry name" value="P-loop containing nucleotide triphosphate hydrolases"/>
    <property type="match status" value="2"/>
</dbReference>
<evidence type="ECO:0000313" key="4">
    <source>
        <dbReference type="Proteomes" id="UP000078503"/>
    </source>
</evidence>
<dbReference type="Pfam" id="PF13166">
    <property type="entry name" value="AAA_13"/>
    <property type="match status" value="1"/>
</dbReference>
<accession>A0A178KM45</accession>
<dbReference type="GO" id="GO:0006302">
    <property type="term" value="P:double-strand break repair"/>
    <property type="evidence" value="ECO:0007669"/>
    <property type="project" value="TreeGrafter"/>
</dbReference>
<keyword evidence="1" id="KW-0175">Coiled coil</keyword>
<dbReference type="InterPro" id="IPR026866">
    <property type="entry name" value="CR006_AAA"/>
</dbReference>
<feature type="domain" description="Protein CR006 P-loop" evidence="2">
    <location>
        <begin position="11"/>
        <end position="718"/>
    </location>
</feature>
<gene>
    <name evidence="3" type="ORF">A3K86_05345</name>
</gene>
<dbReference type="SUPFAM" id="SSF52540">
    <property type="entry name" value="P-loop containing nucleoside triphosphate hydrolases"/>
    <property type="match status" value="1"/>
</dbReference>
<protein>
    <recommendedName>
        <fullName evidence="2">Protein CR006 P-loop domain-containing protein</fullName>
    </recommendedName>
</protein>
<dbReference type="InterPro" id="IPR027417">
    <property type="entry name" value="P-loop_NTPase"/>
</dbReference>
<dbReference type="PANTHER" id="PTHR32182">
    <property type="entry name" value="DNA REPLICATION AND REPAIR PROTEIN RECF"/>
    <property type="match status" value="1"/>
</dbReference>
<sequence>MADTLSIKGVASYHPSSPETLDITKQNTFIFGLNGSGKSTISNFLYKADEYPSCSISVEGNYTPIVYNQKFVDDHFVNSSVQEGVFTLSKDNADLEAQIAIKSKLREKLLDAFTETKKLIDAAESAQRKATDSAIEEVFKQKYIIEKTSLDPFLRSFKTPKRKFYEQVKMQKGVTNETIEALDHEYQELNQFDKNQPSKISLEPILEISPQDSVLLFEPIVGSSSSQLTDFINKVDNLGWVKVGQDNYLDDSQTTCPFCQKETIDEEFRSELAALFDKTYESTLRKVELVESSYRDNITKHIDSIKSAFANCSIYDSTQHNAEPLIELLEHAYTSNLDQIVSKIKNPTLSVKLADCTEQFKPLLALAEGINKSVQAIIDKAKQFKESEENIRSRMWDSVKFHTTPIFSLEKTLLDEKEEEIQKLRKQQEKIRRVGKKVADRISSLRSKTSNIDDTIERINENLISLGITNFQIVASTNTEQKNFFMLSRGDSSDNTTPVFRSLSEGEKTLITFLYFIEKCNGSMSKDTDIAAKEKLIVIDDPISSLSQNYIYDIASLIQSKIIKGQKFKKVIVLTHSLFFFQELIKLSPNNAEQFDKKYTLYRLNKNQYSSVEPMTRNELKNDYQSLWQILKDVMNGKANPVVLPNVMRNITEYYFGFVHKKDKLSGILNELADKEPEQGHKAFYRYINRGSHSDPTNIGLMVNINPQAYLERFEGIFVATQDREHYDCMMEQ</sequence>
<dbReference type="RefSeq" id="WP_068328756.1">
    <property type="nucleotide sequence ID" value="NZ_LVHF01000012.1"/>
</dbReference>
<organism evidence="3 4">
    <name type="scientific">Photobacterium jeanii</name>
    <dbReference type="NCBI Taxonomy" id="858640"/>
    <lineage>
        <taxon>Bacteria</taxon>
        <taxon>Pseudomonadati</taxon>
        <taxon>Pseudomonadota</taxon>
        <taxon>Gammaproteobacteria</taxon>
        <taxon>Vibrionales</taxon>
        <taxon>Vibrionaceae</taxon>
        <taxon>Photobacterium</taxon>
    </lineage>
</organism>
<dbReference type="EMBL" id="LVHF01000012">
    <property type="protein sequence ID" value="OAN18321.1"/>
    <property type="molecule type" value="Genomic_DNA"/>
</dbReference>
<comment type="caution">
    <text evidence="3">The sequence shown here is derived from an EMBL/GenBank/DDBJ whole genome shotgun (WGS) entry which is preliminary data.</text>
</comment>
<evidence type="ECO:0000259" key="2">
    <source>
        <dbReference type="Pfam" id="PF13166"/>
    </source>
</evidence>
<feature type="coiled-coil region" evidence="1">
    <location>
        <begin position="407"/>
        <end position="437"/>
    </location>
</feature>
<dbReference type="Proteomes" id="UP000078503">
    <property type="component" value="Unassembled WGS sequence"/>
</dbReference>
<dbReference type="PANTHER" id="PTHR32182:SF22">
    <property type="entry name" value="ATP-DEPENDENT ENDONUCLEASE, OLD FAMILY-RELATED"/>
    <property type="match status" value="1"/>
</dbReference>
<dbReference type="GO" id="GO:0000731">
    <property type="term" value="P:DNA synthesis involved in DNA repair"/>
    <property type="evidence" value="ECO:0007669"/>
    <property type="project" value="TreeGrafter"/>
</dbReference>
<reference evidence="3 4" key="1">
    <citation type="submission" date="2016-03" db="EMBL/GenBank/DDBJ databases">
        <title>Photobacterium proteolyticum sp. nov. a protease producing bacterium isolated from ocean sediments of Laizhou Bay.</title>
        <authorList>
            <person name="Li Y."/>
        </authorList>
    </citation>
    <scope>NUCLEOTIDE SEQUENCE [LARGE SCALE GENOMIC DNA]</scope>
    <source>
        <strain evidence="3 4">R-40508</strain>
    </source>
</reference>
<dbReference type="AlphaFoldDB" id="A0A178KM45"/>
<evidence type="ECO:0000256" key="1">
    <source>
        <dbReference type="SAM" id="Coils"/>
    </source>
</evidence>
<name>A0A178KM45_9GAMM</name>
<evidence type="ECO:0000313" key="3">
    <source>
        <dbReference type="EMBL" id="OAN18321.1"/>
    </source>
</evidence>
<keyword evidence="4" id="KW-1185">Reference proteome</keyword>